<evidence type="ECO:0000313" key="2">
    <source>
        <dbReference type="EMBL" id="MUV03704.1"/>
    </source>
</evidence>
<feature type="transmembrane region" description="Helical" evidence="1">
    <location>
        <begin position="12"/>
        <end position="33"/>
    </location>
</feature>
<name>A0A6N8HAY2_9FLAO</name>
<accession>A0A6N8HAY2</accession>
<sequence length="272" mass="31119">MKFLKACFHITIIALLTILTQTGGIVYIIALLINPKFLKKINSKISFLLRFLVLYSFVSFVITPPLAKVFGRVALPVFSNNSVKPLNIMTCLLNRNYVTPQLKKSIESISEKMNKEYPNTVISYLDANFPFYNGYPLLPHLSHNDGKKLDLAFLYKDNTGKEVNKTAPSFIGYGVYEKPKGDETNIPQTCTEKGYWHYSILHKIVPQGNAGKFTFDEKRNRALINIIAKETATDKIFIEPHLKARMELTSNKIKFHGCHAIRHDDHIHFEIR</sequence>
<evidence type="ECO:0000256" key="1">
    <source>
        <dbReference type="SAM" id="Phobius"/>
    </source>
</evidence>
<gene>
    <name evidence="2" type="ORF">GN157_08275</name>
</gene>
<dbReference type="EMBL" id="WOWP01000024">
    <property type="protein sequence ID" value="MUV03704.1"/>
    <property type="molecule type" value="Genomic_DNA"/>
</dbReference>
<comment type="caution">
    <text evidence="2">The sequence shown here is derived from an EMBL/GenBank/DDBJ whole genome shotgun (WGS) entry which is preliminary data.</text>
</comment>
<organism evidence="2 3">
    <name type="scientific">Flavobacterium rakeshii</name>
    <dbReference type="NCBI Taxonomy" id="1038845"/>
    <lineage>
        <taxon>Bacteria</taxon>
        <taxon>Pseudomonadati</taxon>
        <taxon>Bacteroidota</taxon>
        <taxon>Flavobacteriia</taxon>
        <taxon>Flavobacteriales</taxon>
        <taxon>Flavobacteriaceae</taxon>
        <taxon>Flavobacterium</taxon>
    </lineage>
</organism>
<keyword evidence="1" id="KW-0812">Transmembrane</keyword>
<dbReference type="Proteomes" id="UP000433945">
    <property type="component" value="Unassembled WGS sequence"/>
</dbReference>
<dbReference type="Gene3D" id="3.30.1380.10">
    <property type="match status" value="1"/>
</dbReference>
<reference evidence="2 3" key="1">
    <citation type="submission" date="2019-12" db="EMBL/GenBank/DDBJ databases">
        <authorList>
            <person name="Sun J.-Q."/>
        </authorList>
    </citation>
    <scope>NUCLEOTIDE SEQUENCE [LARGE SCALE GENOMIC DNA]</scope>
    <source>
        <strain evidence="2 3">JCM 17928</strain>
    </source>
</reference>
<dbReference type="InterPro" id="IPR009045">
    <property type="entry name" value="Zn_M74/Hedgehog-like"/>
</dbReference>
<protein>
    <submittedName>
        <fullName evidence="2">Uncharacterized protein</fullName>
    </submittedName>
</protein>
<evidence type="ECO:0000313" key="3">
    <source>
        <dbReference type="Proteomes" id="UP000433945"/>
    </source>
</evidence>
<keyword evidence="1" id="KW-0472">Membrane</keyword>
<keyword evidence="3" id="KW-1185">Reference proteome</keyword>
<proteinExistence type="predicted"/>
<dbReference type="AlphaFoldDB" id="A0A6N8HAY2"/>
<keyword evidence="1" id="KW-1133">Transmembrane helix</keyword>
<feature type="transmembrane region" description="Helical" evidence="1">
    <location>
        <begin position="45"/>
        <end position="67"/>
    </location>
</feature>
<dbReference type="OrthoDB" id="655954at2"/>